<name>A0AA36C9R6_9BILA</name>
<dbReference type="AlphaFoldDB" id="A0AA36C9R6"/>
<reference evidence="2" key="1">
    <citation type="submission" date="2023-06" db="EMBL/GenBank/DDBJ databases">
        <authorList>
            <person name="Delattre M."/>
        </authorList>
    </citation>
    <scope>NUCLEOTIDE SEQUENCE</scope>
    <source>
        <strain evidence="2">AF72</strain>
    </source>
</reference>
<keyword evidence="1" id="KW-0472">Membrane</keyword>
<sequence length="104" mass="11830">MHHKLKPAGYPLRNIFNGASSSLLLMLVSAVLISSVVATSLRKSSNYARLAGIDRHRRDGDKRCPNDRPFVCYVFDELHQEYPAWLKQRGDDSDEDQLKVICNL</sequence>
<keyword evidence="1" id="KW-0812">Transmembrane</keyword>
<gene>
    <name evidence="2" type="ORF">MSPICULIGERA_LOCUS3065</name>
</gene>
<dbReference type="Proteomes" id="UP001177023">
    <property type="component" value="Unassembled WGS sequence"/>
</dbReference>
<dbReference type="EMBL" id="CATQJA010000870">
    <property type="protein sequence ID" value="CAJ0564389.1"/>
    <property type="molecule type" value="Genomic_DNA"/>
</dbReference>
<accession>A0AA36C9R6</accession>
<comment type="caution">
    <text evidence="2">The sequence shown here is derived from an EMBL/GenBank/DDBJ whole genome shotgun (WGS) entry which is preliminary data.</text>
</comment>
<feature type="non-terminal residue" evidence="2">
    <location>
        <position position="104"/>
    </location>
</feature>
<evidence type="ECO:0000256" key="1">
    <source>
        <dbReference type="SAM" id="Phobius"/>
    </source>
</evidence>
<keyword evidence="3" id="KW-1185">Reference proteome</keyword>
<evidence type="ECO:0000313" key="2">
    <source>
        <dbReference type="EMBL" id="CAJ0564389.1"/>
    </source>
</evidence>
<evidence type="ECO:0000313" key="3">
    <source>
        <dbReference type="Proteomes" id="UP001177023"/>
    </source>
</evidence>
<organism evidence="2 3">
    <name type="scientific">Mesorhabditis spiculigera</name>
    <dbReference type="NCBI Taxonomy" id="96644"/>
    <lineage>
        <taxon>Eukaryota</taxon>
        <taxon>Metazoa</taxon>
        <taxon>Ecdysozoa</taxon>
        <taxon>Nematoda</taxon>
        <taxon>Chromadorea</taxon>
        <taxon>Rhabditida</taxon>
        <taxon>Rhabditina</taxon>
        <taxon>Rhabditomorpha</taxon>
        <taxon>Rhabditoidea</taxon>
        <taxon>Rhabditidae</taxon>
        <taxon>Mesorhabditinae</taxon>
        <taxon>Mesorhabditis</taxon>
    </lineage>
</organism>
<keyword evidence="1" id="KW-1133">Transmembrane helix</keyword>
<proteinExistence type="predicted"/>
<protein>
    <submittedName>
        <fullName evidence="2">Uncharacterized protein</fullName>
    </submittedName>
</protein>
<feature type="transmembrane region" description="Helical" evidence="1">
    <location>
        <begin position="20"/>
        <end position="41"/>
    </location>
</feature>